<gene>
    <name evidence="2" type="ordered locus">Namu_1246</name>
</gene>
<feature type="region of interest" description="Disordered" evidence="1">
    <location>
        <begin position="512"/>
        <end position="534"/>
    </location>
</feature>
<dbReference type="HOGENOM" id="CLU_409868_0_0_11"/>
<dbReference type="EMBL" id="CP001737">
    <property type="protein sequence ID" value="ACV77650.1"/>
    <property type="molecule type" value="Genomic_DNA"/>
</dbReference>
<evidence type="ECO:0008006" key="4">
    <source>
        <dbReference type="Google" id="ProtNLM"/>
    </source>
</evidence>
<dbReference type="Proteomes" id="UP000002218">
    <property type="component" value="Chromosome"/>
</dbReference>
<feature type="region of interest" description="Disordered" evidence="1">
    <location>
        <begin position="463"/>
        <end position="492"/>
    </location>
</feature>
<evidence type="ECO:0000256" key="1">
    <source>
        <dbReference type="SAM" id="MobiDB-lite"/>
    </source>
</evidence>
<organism evidence="2 3">
    <name type="scientific">Nakamurella multipartita (strain ATCC 700099 / DSM 44233 / CIP 104796 / JCM 9543 / NBRC 105858 / Y-104)</name>
    <name type="common">Microsphaera multipartita</name>
    <dbReference type="NCBI Taxonomy" id="479431"/>
    <lineage>
        <taxon>Bacteria</taxon>
        <taxon>Bacillati</taxon>
        <taxon>Actinomycetota</taxon>
        <taxon>Actinomycetes</taxon>
        <taxon>Nakamurellales</taxon>
        <taxon>Nakamurellaceae</taxon>
        <taxon>Nakamurella</taxon>
    </lineage>
</organism>
<evidence type="ECO:0000313" key="3">
    <source>
        <dbReference type="Proteomes" id="UP000002218"/>
    </source>
</evidence>
<dbReference type="STRING" id="479431.Namu_1246"/>
<dbReference type="AlphaFoldDB" id="C8XDI6"/>
<protein>
    <recommendedName>
        <fullName evidence="4">CRISPR-associated protein</fullName>
    </recommendedName>
</protein>
<reference evidence="3" key="1">
    <citation type="submission" date="2009-09" db="EMBL/GenBank/DDBJ databases">
        <title>The complete genome of Nakamurella multipartita DSM 44233.</title>
        <authorList>
            <consortium name="US DOE Joint Genome Institute (JGI-PGF)"/>
            <person name="Lucas S."/>
            <person name="Copeland A."/>
            <person name="Lapidus A."/>
            <person name="Glavina del Rio T."/>
            <person name="Dalin E."/>
            <person name="Tice H."/>
            <person name="Bruce D."/>
            <person name="Goodwin L."/>
            <person name="Pitluck S."/>
            <person name="Kyrpides N."/>
            <person name="Mavromatis K."/>
            <person name="Ivanova N."/>
            <person name="Ovchinnikova G."/>
            <person name="Sims D."/>
            <person name="Meincke L."/>
            <person name="Brettin T."/>
            <person name="Detter J.C."/>
            <person name="Han C."/>
            <person name="Larimer F."/>
            <person name="Land M."/>
            <person name="Hauser L."/>
            <person name="Markowitz V."/>
            <person name="Cheng J.-F."/>
            <person name="Hugenholtz P."/>
            <person name="Woyke T."/>
            <person name="Wu D."/>
            <person name="Klenk H.-P."/>
            <person name="Eisen J.A."/>
        </authorList>
    </citation>
    <scope>NUCLEOTIDE SEQUENCE [LARGE SCALE GENOMIC DNA]</scope>
    <source>
        <strain evidence="3">ATCC 700099 / DSM 44233 / CIP 104796 / JCM 9543 / NBRC 105858 / Y-104</strain>
    </source>
</reference>
<dbReference type="eggNOG" id="COG1337">
    <property type="taxonomic scope" value="Bacteria"/>
</dbReference>
<name>C8XDI6_NAKMY</name>
<feature type="region of interest" description="Disordered" evidence="1">
    <location>
        <begin position="281"/>
        <end position="302"/>
    </location>
</feature>
<dbReference type="KEGG" id="nml:Namu_1246"/>
<accession>C8XDI6</accession>
<reference evidence="2 3" key="2">
    <citation type="journal article" date="2010" name="Stand. Genomic Sci.">
        <title>Complete genome sequence of Nakamurella multipartita type strain (Y-104).</title>
        <authorList>
            <person name="Tice H."/>
            <person name="Mayilraj S."/>
            <person name="Sims D."/>
            <person name="Lapidus A."/>
            <person name="Nolan M."/>
            <person name="Lucas S."/>
            <person name="Glavina Del Rio T."/>
            <person name="Copeland A."/>
            <person name="Cheng J.F."/>
            <person name="Meincke L."/>
            <person name="Bruce D."/>
            <person name="Goodwin L."/>
            <person name="Pitluck S."/>
            <person name="Ivanova N."/>
            <person name="Mavromatis K."/>
            <person name="Ovchinnikova G."/>
            <person name="Pati A."/>
            <person name="Chen A."/>
            <person name="Palaniappan K."/>
            <person name="Land M."/>
            <person name="Hauser L."/>
            <person name="Chang Y.J."/>
            <person name="Jeffries C.D."/>
            <person name="Detter J.C."/>
            <person name="Brettin T."/>
            <person name="Rohde M."/>
            <person name="Goker M."/>
            <person name="Bristow J."/>
            <person name="Eisen J.A."/>
            <person name="Markowitz V."/>
            <person name="Hugenholtz P."/>
            <person name="Kyrpides N.C."/>
            <person name="Klenk H.P."/>
            <person name="Chen F."/>
        </authorList>
    </citation>
    <scope>NUCLEOTIDE SEQUENCE [LARGE SCALE GENOMIC DNA]</scope>
    <source>
        <strain evidence="3">ATCC 700099 / DSM 44233 / CIP 104796 / JCM 9543 / NBRC 105858 / Y-104</strain>
    </source>
</reference>
<feature type="region of interest" description="Disordered" evidence="1">
    <location>
        <begin position="688"/>
        <end position="719"/>
    </location>
</feature>
<dbReference type="RefSeq" id="WP_015746560.1">
    <property type="nucleotide sequence ID" value="NC_013235.1"/>
</dbReference>
<dbReference type="InParanoid" id="C8XDI6"/>
<keyword evidence="3" id="KW-1185">Reference proteome</keyword>
<proteinExistence type="predicted"/>
<feature type="compositionally biased region" description="Basic and acidic residues" evidence="1">
    <location>
        <begin position="525"/>
        <end position="534"/>
    </location>
</feature>
<sequence length="719" mass="78154">MPQLDSTSFVNPYTFVAISDVIPRRRPPGHDGGNRLGPNGQPLYSGSLDVTWTLATPMLLPAGEISCNVDGAVQVPGASVKGAVRSLHEAMFRGCLRVVDEGFLPSYRQIAGSKPQPPWRLGVVQRSTAAGKPIAIKLCEETVWVDGPSLLAAYGRQDSSWGEPRTGDAFCLEGDEEWSTLERWEMRTVESARGLIRPSIDRDDSGELALGSELPENHAVVLLTDIGARRKVTKAGKRGRCLWATGILGGKSMAVAPEAWEIYRQSCDGADDRRRLLAPPKAESGRRIANPRSRVASSGGDSHDRRRFAEVKWWGTYADGNRRESDVRIGWRSMVTGFLFPGEVVWVLADGEKVTRIEHSAIWRELGAQPLSERVPRQALPCTDPAMHAPELGERQGLCLSCEIFGSVDPKGTDQGGQQTAYAGHVRFGTATAEPGARVEQIDLAPLGAPRLGAGMFSLQDRSLTSRRGGSPPGQWGSASDKPRPRGLRGRKFYWNSDPDEQAAAWTGQLQRSVSVTPRHQRRPSQREFGGRRDLLAPGTTLRQTIRFDALSPAGLHSLLAVLDPARVLPALGGPGYHVRLGGGRPFGLGAVAVRIESCTIETIGDRYRRAEPAPAGPPPAHDPAAVSGYLDQAACVGLARILNPHGLGDDRHLVSYPPGDVWERVNTQRFDESYRFFTENNGQQFKTRVNPWAPLPTLPTTSGEAFRASQPIHPSGGR</sequence>
<evidence type="ECO:0000313" key="2">
    <source>
        <dbReference type="EMBL" id="ACV77650.1"/>
    </source>
</evidence>